<gene>
    <name evidence="13" type="primary">TBLA0H01260</name>
    <name evidence="13" type="ORF">TBLA_0H01260</name>
</gene>
<feature type="compositionally biased region" description="Basic and acidic residues" evidence="11">
    <location>
        <begin position="548"/>
        <end position="561"/>
    </location>
</feature>
<keyword evidence="7" id="KW-0804">Transcription</keyword>
<dbReference type="SMART" id="SM00355">
    <property type="entry name" value="ZnF_C2H2"/>
    <property type="match status" value="2"/>
</dbReference>
<dbReference type="GeneID" id="14497570"/>
<dbReference type="HOGENOM" id="CLU_476653_0_0_1"/>
<feature type="domain" description="C2H2-type" evidence="12">
    <location>
        <begin position="452"/>
        <end position="481"/>
    </location>
</feature>
<evidence type="ECO:0000256" key="8">
    <source>
        <dbReference type="ARBA" id="ARBA00023242"/>
    </source>
</evidence>
<keyword evidence="6" id="KW-0805">Transcription regulation</keyword>
<feature type="region of interest" description="Disordered" evidence="11">
    <location>
        <begin position="307"/>
        <end position="332"/>
    </location>
</feature>
<dbReference type="PANTHER" id="PTHR19818:SF144">
    <property type="entry name" value="METALLOTHIONEIN EXPRESSION ACTIVATOR-RELATED"/>
    <property type="match status" value="1"/>
</dbReference>
<protein>
    <recommendedName>
        <fullName evidence="12">C2H2-type domain-containing protein</fullName>
    </recommendedName>
</protein>
<dbReference type="OrthoDB" id="3437960at2759"/>
<dbReference type="SUPFAM" id="SSF57667">
    <property type="entry name" value="beta-beta-alpha zinc fingers"/>
    <property type="match status" value="1"/>
</dbReference>
<dbReference type="eggNOG" id="KOG1721">
    <property type="taxonomic scope" value="Eukaryota"/>
</dbReference>
<dbReference type="InterPro" id="IPR013087">
    <property type="entry name" value="Znf_C2H2_type"/>
</dbReference>
<dbReference type="InParanoid" id="I2H7R1"/>
<reference evidence="13 14" key="1">
    <citation type="journal article" date="2011" name="Proc. Natl. Acad. Sci. U.S.A.">
        <title>Evolutionary erosion of yeast sex chromosomes by mating-type switching accidents.</title>
        <authorList>
            <person name="Gordon J.L."/>
            <person name="Armisen D."/>
            <person name="Proux-Wera E."/>
            <person name="Oheigeartaigh S.S."/>
            <person name="Byrne K.P."/>
            <person name="Wolfe K.H."/>
        </authorList>
    </citation>
    <scope>NUCLEOTIDE SEQUENCE [LARGE SCALE GENOMIC DNA]</scope>
    <source>
        <strain evidence="14">ATCC 34711 / CBS 6284 / DSM 70876 / NBRC 10599 / NRRL Y-10934 / UCD 77-7</strain>
    </source>
</reference>
<keyword evidence="8" id="KW-0539">Nucleus</keyword>
<feature type="region of interest" description="Disordered" evidence="11">
    <location>
        <begin position="518"/>
        <end position="563"/>
    </location>
</feature>
<dbReference type="Pfam" id="PF00096">
    <property type="entry name" value="zf-C2H2"/>
    <property type="match status" value="2"/>
</dbReference>
<dbReference type="GO" id="GO:0045944">
    <property type="term" value="P:positive regulation of transcription by RNA polymerase II"/>
    <property type="evidence" value="ECO:0007669"/>
    <property type="project" value="UniProtKB-ARBA"/>
</dbReference>
<dbReference type="KEGG" id="tbl:TBLA_0H01260"/>
<evidence type="ECO:0000256" key="10">
    <source>
        <dbReference type="SAM" id="Coils"/>
    </source>
</evidence>
<dbReference type="GO" id="GO:0000978">
    <property type="term" value="F:RNA polymerase II cis-regulatory region sequence-specific DNA binding"/>
    <property type="evidence" value="ECO:0007669"/>
    <property type="project" value="UniProtKB-ARBA"/>
</dbReference>
<dbReference type="FunFam" id="3.30.160.60:FF:001752">
    <property type="entry name" value="Transcriptional factor SWI5"/>
    <property type="match status" value="1"/>
</dbReference>
<dbReference type="GO" id="GO:0005634">
    <property type="term" value="C:nucleus"/>
    <property type="evidence" value="ECO:0007669"/>
    <property type="project" value="UniProtKB-SubCell"/>
</dbReference>
<keyword evidence="10" id="KW-0175">Coiled coil</keyword>
<evidence type="ECO:0000259" key="12">
    <source>
        <dbReference type="PROSITE" id="PS50157"/>
    </source>
</evidence>
<evidence type="ECO:0000256" key="11">
    <source>
        <dbReference type="SAM" id="MobiDB-lite"/>
    </source>
</evidence>
<dbReference type="Proteomes" id="UP000002866">
    <property type="component" value="Chromosome 8"/>
</dbReference>
<feature type="coiled-coil region" evidence="10">
    <location>
        <begin position="27"/>
        <end position="61"/>
    </location>
</feature>
<dbReference type="EMBL" id="HE806323">
    <property type="protein sequence ID" value="CCH62413.1"/>
    <property type="molecule type" value="Genomic_DNA"/>
</dbReference>
<feature type="compositionally biased region" description="Polar residues" evidence="11">
    <location>
        <begin position="393"/>
        <end position="402"/>
    </location>
</feature>
<organism evidence="13 14">
    <name type="scientific">Henningerozyma blattae (strain ATCC 34711 / CBS 6284 / DSM 70876 / NBRC 10599 / NRRL Y-10934 / UCD 77-7)</name>
    <name type="common">Yeast</name>
    <name type="synonym">Tetrapisispora blattae</name>
    <dbReference type="NCBI Taxonomy" id="1071380"/>
    <lineage>
        <taxon>Eukaryota</taxon>
        <taxon>Fungi</taxon>
        <taxon>Dikarya</taxon>
        <taxon>Ascomycota</taxon>
        <taxon>Saccharomycotina</taxon>
        <taxon>Saccharomycetes</taxon>
        <taxon>Saccharomycetales</taxon>
        <taxon>Saccharomycetaceae</taxon>
        <taxon>Henningerozyma</taxon>
    </lineage>
</organism>
<keyword evidence="3" id="KW-0677">Repeat</keyword>
<accession>I2H7R1</accession>
<feature type="domain" description="C2H2-type" evidence="12">
    <location>
        <begin position="422"/>
        <end position="451"/>
    </location>
</feature>
<dbReference type="AlphaFoldDB" id="I2H7R1"/>
<dbReference type="PROSITE" id="PS50157">
    <property type="entry name" value="ZINC_FINGER_C2H2_2"/>
    <property type="match status" value="2"/>
</dbReference>
<dbReference type="FunCoup" id="I2H7R1">
    <property type="interactions" value="572"/>
</dbReference>
<feature type="region of interest" description="Disordered" evidence="11">
    <location>
        <begin position="341"/>
        <end position="360"/>
    </location>
</feature>
<evidence type="ECO:0000313" key="13">
    <source>
        <dbReference type="EMBL" id="CCH62413.1"/>
    </source>
</evidence>
<keyword evidence="5" id="KW-0862">Zinc</keyword>
<keyword evidence="4 9" id="KW-0863">Zinc-finger</keyword>
<dbReference type="PANTHER" id="PTHR19818">
    <property type="entry name" value="ZINC FINGER PROTEIN ZIC AND GLI"/>
    <property type="match status" value="1"/>
</dbReference>
<evidence type="ECO:0000256" key="2">
    <source>
        <dbReference type="ARBA" id="ARBA00022723"/>
    </source>
</evidence>
<dbReference type="STRING" id="1071380.I2H7R1"/>
<dbReference type="RefSeq" id="XP_004181932.1">
    <property type="nucleotide sequence ID" value="XM_004181884.1"/>
</dbReference>
<evidence type="ECO:0000313" key="14">
    <source>
        <dbReference type="Proteomes" id="UP000002866"/>
    </source>
</evidence>
<dbReference type="FunFam" id="3.30.160.60:FF:000125">
    <property type="entry name" value="Putative zinc finger protein 143"/>
    <property type="match status" value="1"/>
</dbReference>
<evidence type="ECO:0000256" key="4">
    <source>
        <dbReference type="ARBA" id="ARBA00022771"/>
    </source>
</evidence>
<evidence type="ECO:0000256" key="1">
    <source>
        <dbReference type="ARBA" id="ARBA00004123"/>
    </source>
</evidence>
<evidence type="ECO:0000256" key="3">
    <source>
        <dbReference type="ARBA" id="ARBA00022737"/>
    </source>
</evidence>
<dbReference type="GO" id="GO:0000981">
    <property type="term" value="F:DNA-binding transcription factor activity, RNA polymerase II-specific"/>
    <property type="evidence" value="ECO:0007669"/>
    <property type="project" value="TreeGrafter"/>
</dbReference>
<evidence type="ECO:0000256" key="9">
    <source>
        <dbReference type="PROSITE-ProRule" id="PRU00042"/>
    </source>
</evidence>
<proteinExistence type="predicted"/>
<evidence type="ECO:0000256" key="7">
    <source>
        <dbReference type="ARBA" id="ARBA00023163"/>
    </source>
</evidence>
<feature type="compositionally biased region" description="Polar residues" evidence="11">
    <location>
        <begin position="307"/>
        <end position="329"/>
    </location>
</feature>
<comment type="subcellular location">
    <subcellularLocation>
        <location evidence="1">Nucleus</location>
    </subcellularLocation>
</comment>
<feature type="compositionally biased region" description="Low complexity" evidence="11">
    <location>
        <begin position="528"/>
        <end position="547"/>
    </location>
</feature>
<dbReference type="InterPro" id="IPR036236">
    <property type="entry name" value="Znf_C2H2_sf"/>
</dbReference>
<feature type="region of interest" description="Disordered" evidence="11">
    <location>
        <begin position="365"/>
        <end position="402"/>
    </location>
</feature>
<name>I2H7R1_HENB6</name>
<feature type="compositionally biased region" description="Basic residues" evidence="11">
    <location>
        <begin position="518"/>
        <end position="527"/>
    </location>
</feature>
<dbReference type="OMA" id="GGEYMAN"/>
<dbReference type="Gene3D" id="3.30.160.60">
    <property type="entry name" value="Classic Zinc Finger"/>
    <property type="match status" value="2"/>
</dbReference>
<dbReference type="InterPro" id="IPR050329">
    <property type="entry name" value="GLI_C2H2-zinc-finger"/>
</dbReference>
<dbReference type="PROSITE" id="PS00028">
    <property type="entry name" value="ZINC_FINGER_C2H2_1"/>
    <property type="match status" value="2"/>
</dbReference>
<feature type="compositionally biased region" description="Basic residues" evidence="11">
    <location>
        <begin position="365"/>
        <end position="377"/>
    </location>
</feature>
<keyword evidence="14" id="KW-1185">Reference proteome</keyword>
<evidence type="ECO:0000256" key="5">
    <source>
        <dbReference type="ARBA" id="ARBA00022833"/>
    </source>
</evidence>
<dbReference type="GO" id="GO:0008270">
    <property type="term" value="F:zinc ion binding"/>
    <property type="evidence" value="ECO:0007669"/>
    <property type="project" value="UniProtKB-KW"/>
</dbReference>
<sequence length="572" mass="63822">MKQKRGVLQDIDMNSGLSNGFQSGLSQENLLNELEHQKALNRQLEEQLKYTQLQQEELKKELGRSSFDVPLISPPSNTYYNGSPSRRNKLVHKYITPLINDYENGEANMLGNNKGLDIFETNTELTADIEAAADAEADADASASASASAAASASASVSASASASAFAYLFNEFDTLPSSPMKLEENIPYTPRSEAMTPLISPERSNFESNFEPNFEPAMGLGLHTTQGKQFILKPPPLDLLPTIPGSKENTPFKTPFPFDLFETSLGDLHTPSKNDHNPNDNELINDNELTTNNELTYDFTTTTHNASASHNATHNPPTLRHPSTTTASDEPESLFILSGTPSPVLKSQGPTLDPNTLARNRLRRRAPPNSPRHSHIPKPTPHVTGIPGTGGNSPSRASRKLSTLPQGAIDQYVREIPDRLFECIYPGCHKIFKRRYNIRSHIQTHLEDRPYVCDHEGCTKAFVRNHDLLRHKKTHAEKTHVCPCGKRFNREDALIVHRSRMICDGGKRYANVVIKRSPRRRGRPRKTPGLGTTSPVKQLQLPLQEQDQPHMTRDRRDQERPGFVVFKLAQE</sequence>
<keyword evidence="2" id="KW-0479">Metal-binding</keyword>
<evidence type="ECO:0000256" key="6">
    <source>
        <dbReference type="ARBA" id="ARBA00023015"/>
    </source>
</evidence>